<feature type="region of interest" description="Disordered" evidence="1">
    <location>
        <begin position="61"/>
        <end position="92"/>
    </location>
</feature>
<feature type="non-terminal residue" evidence="2">
    <location>
        <position position="92"/>
    </location>
</feature>
<organism evidence="2">
    <name type="scientific">Tanacetum cinerariifolium</name>
    <name type="common">Dalmatian daisy</name>
    <name type="synonym">Chrysanthemum cinerariifolium</name>
    <dbReference type="NCBI Taxonomy" id="118510"/>
    <lineage>
        <taxon>Eukaryota</taxon>
        <taxon>Viridiplantae</taxon>
        <taxon>Streptophyta</taxon>
        <taxon>Embryophyta</taxon>
        <taxon>Tracheophyta</taxon>
        <taxon>Spermatophyta</taxon>
        <taxon>Magnoliopsida</taxon>
        <taxon>eudicotyledons</taxon>
        <taxon>Gunneridae</taxon>
        <taxon>Pentapetalae</taxon>
        <taxon>asterids</taxon>
        <taxon>campanulids</taxon>
        <taxon>Asterales</taxon>
        <taxon>Asteraceae</taxon>
        <taxon>Asteroideae</taxon>
        <taxon>Anthemideae</taxon>
        <taxon>Anthemidinae</taxon>
        <taxon>Tanacetum</taxon>
    </lineage>
</organism>
<proteinExistence type="predicted"/>
<feature type="non-terminal residue" evidence="2">
    <location>
        <position position="1"/>
    </location>
</feature>
<dbReference type="EMBL" id="BKCJ011216773">
    <property type="protein sequence ID" value="GFD05208.1"/>
    <property type="molecule type" value="Genomic_DNA"/>
</dbReference>
<name>A0A699T788_TANCI</name>
<accession>A0A699T788</accession>
<comment type="caution">
    <text evidence="2">The sequence shown here is derived from an EMBL/GenBank/DDBJ whole genome shotgun (WGS) entry which is preliminary data.</text>
</comment>
<evidence type="ECO:0000313" key="2">
    <source>
        <dbReference type="EMBL" id="GFD05208.1"/>
    </source>
</evidence>
<protein>
    <submittedName>
        <fullName evidence="2">Uncharacterized protein</fullName>
    </submittedName>
</protein>
<sequence length="92" mass="9912">GESSANPPEPHHTPSPQEQHSPPHDSPSPSHPTTTSEPIPQASTETLTLRKYTRRAIRIAQSIALSPATDKPPSLSRDNRQGEAFPTVSSLD</sequence>
<feature type="region of interest" description="Disordered" evidence="1">
    <location>
        <begin position="1"/>
        <end position="46"/>
    </location>
</feature>
<evidence type="ECO:0000256" key="1">
    <source>
        <dbReference type="SAM" id="MobiDB-lite"/>
    </source>
</evidence>
<dbReference type="AlphaFoldDB" id="A0A699T788"/>
<gene>
    <name evidence="2" type="ORF">Tci_877177</name>
</gene>
<reference evidence="2" key="1">
    <citation type="journal article" date="2019" name="Sci. Rep.">
        <title>Draft genome of Tanacetum cinerariifolium, the natural source of mosquito coil.</title>
        <authorList>
            <person name="Yamashiro T."/>
            <person name="Shiraishi A."/>
            <person name="Satake H."/>
            <person name="Nakayama K."/>
        </authorList>
    </citation>
    <scope>NUCLEOTIDE SEQUENCE</scope>
</reference>